<dbReference type="AlphaFoldDB" id="A0A7R9MFG8"/>
<dbReference type="InterPro" id="IPR036867">
    <property type="entry name" value="R3H_dom_sf"/>
</dbReference>
<evidence type="ECO:0000313" key="2">
    <source>
        <dbReference type="EMBL" id="CAD7658004.1"/>
    </source>
</evidence>
<dbReference type="EMBL" id="OC928940">
    <property type="protein sequence ID" value="CAD7658004.1"/>
    <property type="molecule type" value="Genomic_DNA"/>
</dbReference>
<feature type="domain" description="R3H" evidence="1">
    <location>
        <begin position="16"/>
        <end position="66"/>
    </location>
</feature>
<gene>
    <name evidence="2" type="ORF">ONB1V03_LOCUS14629</name>
</gene>
<dbReference type="Proteomes" id="UP000728032">
    <property type="component" value="Unassembled WGS sequence"/>
</dbReference>
<proteinExistence type="predicted"/>
<name>A0A7R9MFG8_9ACAR</name>
<dbReference type="SUPFAM" id="SSF82708">
    <property type="entry name" value="R3H domain"/>
    <property type="match status" value="1"/>
</dbReference>
<keyword evidence="3" id="KW-1185">Reference proteome</keyword>
<dbReference type="InterPro" id="IPR001374">
    <property type="entry name" value="R3H_dom"/>
</dbReference>
<sequence length="66" mass="7797">MSRLNANNKQMACIKEDVKISITERLDTFLRDDSRAEIVFESSLTSNERKYIHNYCIQFSLKTRSH</sequence>
<dbReference type="Gene3D" id="3.30.1370.50">
    <property type="entry name" value="R3H-like domain"/>
    <property type="match status" value="1"/>
</dbReference>
<organism evidence="2">
    <name type="scientific">Oppiella nova</name>
    <dbReference type="NCBI Taxonomy" id="334625"/>
    <lineage>
        <taxon>Eukaryota</taxon>
        <taxon>Metazoa</taxon>
        <taxon>Ecdysozoa</taxon>
        <taxon>Arthropoda</taxon>
        <taxon>Chelicerata</taxon>
        <taxon>Arachnida</taxon>
        <taxon>Acari</taxon>
        <taxon>Acariformes</taxon>
        <taxon>Sarcoptiformes</taxon>
        <taxon>Oribatida</taxon>
        <taxon>Brachypylina</taxon>
        <taxon>Oppioidea</taxon>
        <taxon>Oppiidae</taxon>
        <taxon>Oppiella</taxon>
    </lineage>
</organism>
<protein>
    <recommendedName>
        <fullName evidence="1">R3H domain-containing protein</fullName>
    </recommendedName>
</protein>
<reference evidence="2" key="1">
    <citation type="submission" date="2020-11" db="EMBL/GenBank/DDBJ databases">
        <authorList>
            <person name="Tran Van P."/>
        </authorList>
    </citation>
    <scope>NUCLEOTIDE SEQUENCE</scope>
</reference>
<dbReference type="PROSITE" id="PS51061">
    <property type="entry name" value="R3H"/>
    <property type="match status" value="1"/>
</dbReference>
<feature type="non-terminal residue" evidence="2">
    <location>
        <position position="1"/>
    </location>
</feature>
<evidence type="ECO:0000259" key="1">
    <source>
        <dbReference type="PROSITE" id="PS51061"/>
    </source>
</evidence>
<dbReference type="EMBL" id="CAJPVJ010014115">
    <property type="protein sequence ID" value="CAG2175190.1"/>
    <property type="molecule type" value="Genomic_DNA"/>
</dbReference>
<evidence type="ECO:0000313" key="3">
    <source>
        <dbReference type="Proteomes" id="UP000728032"/>
    </source>
</evidence>
<accession>A0A7R9MFG8</accession>
<dbReference type="Pfam" id="PF01424">
    <property type="entry name" value="R3H"/>
    <property type="match status" value="1"/>
</dbReference>
<dbReference type="GO" id="GO:0003676">
    <property type="term" value="F:nucleic acid binding"/>
    <property type="evidence" value="ECO:0007669"/>
    <property type="project" value="UniProtKB-UniRule"/>
</dbReference>